<protein>
    <submittedName>
        <fullName evidence="2">Uncharacterized protein</fullName>
    </submittedName>
</protein>
<organism evidence="2 3">
    <name type="scientific">Burkholderia territorii</name>
    <dbReference type="NCBI Taxonomy" id="1503055"/>
    <lineage>
        <taxon>Bacteria</taxon>
        <taxon>Pseudomonadati</taxon>
        <taxon>Pseudomonadota</taxon>
        <taxon>Betaproteobacteria</taxon>
        <taxon>Burkholderiales</taxon>
        <taxon>Burkholderiaceae</taxon>
        <taxon>Burkholderia</taxon>
        <taxon>Burkholderia cepacia complex</taxon>
    </lineage>
</organism>
<name>A0A105W002_9BURK</name>
<accession>A0A105W002</accession>
<evidence type="ECO:0000313" key="2">
    <source>
        <dbReference type="EMBL" id="KVV56814.1"/>
    </source>
</evidence>
<dbReference type="Proteomes" id="UP000062317">
    <property type="component" value="Unassembled WGS sequence"/>
</dbReference>
<keyword evidence="3" id="KW-1185">Reference proteome</keyword>
<proteinExistence type="predicted"/>
<sequence length="81" mass="8560">MRRGNPRARRGTAVSRERVSASSRWPCGVAHETRAAAGVAPTPLRCIGCAPRSGSRIRHAFATGIASGPHRIPHAHANATE</sequence>
<comment type="caution">
    <text evidence="2">The sequence shown here is derived from an EMBL/GenBank/DDBJ whole genome shotgun (WGS) entry which is preliminary data.</text>
</comment>
<evidence type="ECO:0000256" key="1">
    <source>
        <dbReference type="SAM" id="MobiDB-lite"/>
    </source>
</evidence>
<dbReference type="AlphaFoldDB" id="A0A105W002"/>
<feature type="compositionally biased region" description="Basic residues" evidence="1">
    <location>
        <begin position="1"/>
        <end position="10"/>
    </location>
</feature>
<feature type="region of interest" description="Disordered" evidence="1">
    <location>
        <begin position="1"/>
        <end position="24"/>
    </location>
</feature>
<dbReference type="EMBL" id="LPEQ01000019">
    <property type="protein sequence ID" value="KVV56814.1"/>
    <property type="molecule type" value="Genomic_DNA"/>
</dbReference>
<evidence type="ECO:0000313" key="3">
    <source>
        <dbReference type="Proteomes" id="UP000062317"/>
    </source>
</evidence>
<reference evidence="2 3" key="1">
    <citation type="submission" date="2015-11" db="EMBL/GenBank/DDBJ databases">
        <title>Expanding the genomic diversity of Burkholderia species for the development of highly accurate diagnostics.</title>
        <authorList>
            <person name="Sahl J."/>
            <person name="Keim P."/>
            <person name="Wagner D."/>
        </authorList>
    </citation>
    <scope>NUCLEOTIDE SEQUENCE [LARGE SCALE GENOMIC DNA]</scope>
    <source>
        <strain evidence="2 3">MSMB1301WGS</strain>
    </source>
</reference>
<gene>
    <name evidence="2" type="ORF">WT27_24565</name>
</gene>